<feature type="domain" description="Iron-binding zinc finger CDGSH type" evidence="6">
    <location>
        <begin position="83"/>
        <end position="120"/>
    </location>
</feature>
<dbReference type="GO" id="GO:0051537">
    <property type="term" value="F:2 iron, 2 sulfur cluster binding"/>
    <property type="evidence" value="ECO:0007669"/>
    <property type="project" value="UniProtKB-KW"/>
</dbReference>
<dbReference type="SMART" id="SM00704">
    <property type="entry name" value="ZnF_CDGSH"/>
    <property type="match status" value="2"/>
</dbReference>
<comment type="caution">
    <text evidence="7">The sequence shown here is derived from an EMBL/GenBank/DDBJ whole genome shotgun (WGS) entry which is preliminary data.</text>
</comment>
<evidence type="ECO:0000256" key="1">
    <source>
        <dbReference type="ARBA" id="ARBA00022714"/>
    </source>
</evidence>
<protein>
    <recommendedName>
        <fullName evidence="6">Iron-binding zinc finger CDGSH type domain-containing protein</fullName>
    </recommendedName>
</protein>
<dbReference type="Gene3D" id="3.40.5.90">
    <property type="entry name" value="CDGSH iron-sulfur domain, mitoNEET-type"/>
    <property type="match status" value="2"/>
</dbReference>
<keyword evidence="1" id="KW-0001">2Fe-2S</keyword>
<keyword evidence="3" id="KW-0408">Iron</keyword>
<dbReference type="EMBL" id="LIAE01010242">
    <property type="protein sequence ID" value="PAV64727.1"/>
    <property type="molecule type" value="Genomic_DNA"/>
</dbReference>
<evidence type="ECO:0000256" key="4">
    <source>
        <dbReference type="ARBA" id="ARBA00023014"/>
    </source>
</evidence>
<evidence type="ECO:0000256" key="5">
    <source>
        <dbReference type="ARBA" id="ARBA00034078"/>
    </source>
</evidence>
<keyword evidence="2" id="KW-0479">Metal-binding</keyword>
<dbReference type="GO" id="GO:0005739">
    <property type="term" value="C:mitochondrion"/>
    <property type="evidence" value="ECO:0007669"/>
    <property type="project" value="TreeGrafter"/>
</dbReference>
<evidence type="ECO:0000256" key="3">
    <source>
        <dbReference type="ARBA" id="ARBA00023004"/>
    </source>
</evidence>
<organism evidence="7 8">
    <name type="scientific">Diploscapter pachys</name>
    <dbReference type="NCBI Taxonomy" id="2018661"/>
    <lineage>
        <taxon>Eukaryota</taxon>
        <taxon>Metazoa</taxon>
        <taxon>Ecdysozoa</taxon>
        <taxon>Nematoda</taxon>
        <taxon>Chromadorea</taxon>
        <taxon>Rhabditida</taxon>
        <taxon>Rhabditina</taxon>
        <taxon>Rhabditomorpha</taxon>
        <taxon>Rhabditoidea</taxon>
        <taxon>Rhabditidae</taxon>
        <taxon>Diploscapter</taxon>
    </lineage>
</organism>
<dbReference type="STRING" id="2018661.A0A2A2JSU7"/>
<keyword evidence="4" id="KW-0411">Iron-sulfur</keyword>
<dbReference type="PANTHER" id="PTHR46491:SF3">
    <property type="entry name" value="CDGSH IRON-SULFUR DOMAIN-CONTAINING PROTEIN 3, MITOCHONDRIAL"/>
    <property type="match status" value="1"/>
</dbReference>
<keyword evidence="8" id="KW-1185">Reference proteome</keyword>
<dbReference type="Pfam" id="PF09360">
    <property type="entry name" value="zf-CDGSH"/>
    <property type="match status" value="2"/>
</dbReference>
<name>A0A2A2JSU7_9BILA</name>
<gene>
    <name evidence="7" type="ORF">WR25_20561</name>
</gene>
<evidence type="ECO:0000256" key="2">
    <source>
        <dbReference type="ARBA" id="ARBA00022723"/>
    </source>
</evidence>
<sequence>MLASRVGRKVAGPVVQSTRGAARGFKILNEGADMSVFKGVKADHKPVSVQLEAGKKYFWCACGLSTNQPFCDGSHKPDGLTMARPVQFEVERTGTYLLCNCKQTASRPLCDGSHKNVSKRPLNADARQKVAFSSDRPIYEGVARKLGLKQKDGGWHMP</sequence>
<accession>A0A2A2JSU7</accession>
<evidence type="ECO:0000313" key="7">
    <source>
        <dbReference type="EMBL" id="PAV64727.1"/>
    </source>
</evidence>
<dbReference type="OrthoDB" id="15717at2759"/>
<dbReference type="AlphaFoldDB" id="A0A2A2JSU7"/>
<reference evidence="7 8" key="1">
    <citation type="journal article" date="2017" name="Curr. Biol.">
        <title>Genome architecture and evolution of a unichromosomal asexual nematode.</title>
        <authorList>
            <person name="Fradin H."/>
            <person name="Zegar C."/>
            <person name="Gutwein M."/>
            <person name="Lucas J."/>
            <person name="Kovtun M."/>
            <person name="Corcoran D."/>
            <person name="Baugh L.R."/>
            <person name="Kiontke K."/>
            <person name="Gunsalus K."/>
            <person name="Fitch D.H."/>
            <person name="Piano F."/>
        </authorList>
    </citation>
    <scope>NUCLEOTIDE SEQUENCE [LARGE SCALE GENOMIC DNA]</scope>
    <source>
        <strain evidence="7">PF1309</strain>
    </source>
</reference>
<dbReference type="PANTHER" id="PTHR46491">
    <property type="entry name" value="CDGSH IRON SULFUR DOMAIN PROTEIN HOMOLOG"/>
    <property type="match status" value="1"/>
</dbReference>
<feature type="domain" description="Iron-binding zinc finger CDGSH type" evidence="6">
    <location>
        <begin position="44"/>
        <end position="81"/>
    </location>
</feature>
<evidence type="ECO:0000313" key="8">
    <source>
        <dbReference type="Proteomes" id="UP000218231"/>
    </source>
</evidence>
<proteinExistence type="predicted"/>
<evidence type="ECO:0000259" key="6">
    <source>
        <dbReference type="SMART" id="SM00704"/>
    </source>
</evidence>
<dbReference type="InterPro" id="IPR018967">
    <property type="entry name" value="FeS-contain_CDGSH-typ"/>
</dbReference>
<comment type="cofactor">
    <cofactor evidence="5">
        <name>[2Fe-2S] cluster</name>
        <dbReference type="ChEBI" id="CHEBI:190135"/>
    </cofactor>
</comment>
<dbReference type="InterPro" id="IPR042216">
    <property type="entry name" value="MitoNEET_CISD"/>
</dbReference>
<dbReference type="InterPro" id="IPR052950">
    <property type="entry name" value="CISD"/>
</dbReference>
<dbReference type="GO" id="GO:0046872">
    <property type="term" value="F:metal ion binding"/>
    <property type="evidence" value="ECO:0007669"/>
    <property type="project" value="UniProtKB-KW"/>
</dbReference>
<dbReference type="Proteomes" id="UP000218231">
    <property type="component" value="Unassembled WGS sequence"/>
</dbReference>